<evidence type="ECO:0000256" key="1">
    <source>
        <dbReference type="SAM" id="MobiDB-lite"/>
    </source>
</evidence>
<feature type="region of interest" description="Disordered" evidence="1">
    <location>
        <begin position="114"/>
        <end position="153"/>
    </location>
</feature>
<dbReference type="AlphaFoldDB" id="A0A7S4L8M9"/>
<sequence>MQPAFGARARDAMDWRNMKVAEPAPRNLEAPPWLKCSYDHPFYVRNVGKPVLQKRPWPSNKVIYGAVREWNGNPNAPDRVEKAARPAYGGQCDLCVEDSIGRVGHVRAAPRKEAHILQPPWHKPAEKDPVAVSPNDKGRRKGRAEKTHDVLAQ</sequence>
<evidence type="ECO:0000313" key="2">
    <source>
        <dbReference type="EMBL" id="CAE2318675.1"/>
    </source>
</evidence>
<organism evidence="2">
    <name type="scientific">Guillardia theta</name>
    <name type="common">Cryptophyte</name>
    <name type="synonym">Cryptomonas phi</name>
    <dbReference type="NCBI Taxonomy" id="55529"/>
    <lineage>
        <taxon>Eukaryota</taxon>
        <taxon>Cryptophyceae</taxon>
        <taxon>Pyrenomonadales</taxon>
        <taxon>Geminigeraceae</taxon>
        <taxon>Guillardia</taxon>
    </lineage>
</organism>
<protein>
    <submittedName>
        <fullName evidence="2">Uncharacterized protein</fullName>
    </submittedName>
</protein>
<gene>
    <name evidence="2" type="ORF">GTHE00462_LOCUS25846</name>
</gene>
<feature type="compositionally biased region" description="Basic and acidic residues" evidence="1">
    <location>
        <begin position="144"/>
        <end position="153"/>
    </location>
</feature>
<accession>A0A7S4L8M9</accession>
<proteinExistence type="predicted"/>
<name>A0A7S4L8M9_GUITH</name>
<dbReference type="EMBL" id="HBKN01033215">
    <property type="protein sequence ID" value="CAE2318675.1"/>
    <property type="molecule type" value="Transcribed_RNA"/>
</dbReference>
<reference evidence="2" key="1">
    <citation type="submission" date="2021-01" db="EMBL/GenBank/DDBJ databases">
        <authorList>
            <person name="Corre E."/>
            <person name="Pelletier E."/>
            <person name="Niang G."/>
            <person name="Scheremetjew M."/>
            <person name="Finn R."/>
            <person name="Kale V."/>
            <person name="Holt S."/>
            <person name="Cochrane G."/>
            <person name="Meng A."/>
            <person name="Brown T."/>
            <person name="Cohen L."/>
        </authorList>
    </citation>
    <scope>NUCLEOTIDE SEQUENCE</scope>
    <source>
        <strain evidence="2">CCMP 2712</strain>
    </source>
</reference>